<evidence type="ECO:0000259" key="1">
    <source>
        <dbReference type="Pfam" id="PF01323"/>
    </source>
</evidence>
<proteinExistence type="predicted"/>
<dbReference type="Proteomes" id="UP000224974">
    <property type="component" value="Unassembled WGS sequence"/>
</dbReference>
<dbReference type="RefSeq" id="WP_029093052.1">
    <property type="nucleotide sequence ID" value="NZ_CAADJA010000002.1"/>
</dbReference>
<evidence type="ECO:0000313" key="4">
    <source>
        <dbReference type="Proteomes" id="UP000224974"/>
    </source>
</evidence>
<dbReference type="CDD" id="cd03024">
    <property type="entry name" value="DsbA_FrnE"/>
    <property type="match status" value="1"/>
</dbReference>
<feature type="domain" description="DSBA-like thioredoxin" evidence="1">
    <location>
        <begin position="3"/>
        <end position="204"/>
    </location>
</feature>
<evidence type="ECO:0000313" key="2">
    <source>
        <dbReference type="EMBL" id="PHI29550.1"/>
    </source>
</evidence>
<dbReference type="STRING" id="1111728.GCA_000427805_00444"/>
<dbReference type="Gene3D" id="3.40.30.10">
    <property type="entry name" value="Glutaredoxin"/>
    <property type="match status" value="1"/>
</dbReference>
<protein>
    <submittedName>
        <fullName evidence="2">DsbA family oxidoreductase</fullName>
    </submittedName>
    <submittedName>
        <fullName evidence="3">Protein-disulfide isomerase</fullName>
    </submittedName>
</protein>
<reference evidence="2" key="2">
    <citation type="submission" date="2017-09" db="EMBL/GenBank/DDBJ databases">
        <title>FDA dAtabase for Regulatory Grade micrObial Sequences (FDA-ARGOS): Supporting development and validation of Infectious Disease Dx tests.</title>
        <authorList>
            <person name="Minogue T."/>
            <person name="Wolcott M."/>
            <person name="Wasieloski L."/>
            <person name="Aguilar W."/>
            <person name="Moore D."/>
            <person name="Tallon L.J."/>
            <person name="Sadzewicz L."/>
            <person name="Ott S."/>
            <person name="Zhao X."/>
            <person name="Nagaraj S."/>
            <person name="Vavikolanu K."/>
            <person name="Aluvathingal J."/>
            <person name="Nadendla S."/>
            <person name="Sichtig H."/>
        </authorList>
    </citation>
    <scope>NUCLEOTIDE SEQUENCE</scope>
    <source>
        <strain evidence="2">FDAARGOS_387</strain>
    </source>
</reference>
<accession>A0A2C6BZK5</accession>
<gene>
    <name evidence="2" type="ORF">CRN84_09520</name>
    <name evidence="3" type="ORF">NCTC12282_02809</name>
</gene>
<dbReference type="SUPFAM" id="SSF52833">
    <property type="entry name" value="Thioredoxin-like"/>
    <property type="match status" value="1"/>
</dbReference>
<keyword evidence="4" id="KW-1185">Reference proteome</keyword>
<dbReference type="OrthoDB" id="9799122at2"/>
<dbReference type="Proteomes" id="UP000373449">
    <property type="component" value="Unassembled WGS sequence"/>
</dbReference>
<dbReference type="PANTHER" id="PTHR13887:SF41">
    <property type="entry name" value="THIOREDOXIN SUPERFAMILY PROTEIN"/>
    <property type="match status" value="1"/>
</dbReference>
<dbReference type="PANTHER" id="PTHR13887">
    <property type="entry name" value="GLUTATHIONE S-TRANSFERASE KAPPA"/>
    <property type="match status" value="1"/>
</dbReference>
<reference evidence="3 5" key="3">
    <citation type="submission" date="2019-03" db="EMBL/GenBank/DDBJ databases">
        <authorList>
            <consortium name="Pathogen Informatics"/>
        </authorList>
    </citation>
    <scope>NUCLEOTIDE SEQUENCE [LARGE SCALE GENOMIC DNA]</scope>
    <source>
        <strain evidence="3 5">NCTC12282</strain>
    </source>
</reference>
<dbReference type="EMBL" id="PDDX01000001">
    <property type="protein sequence ID" value="PHI29550.1"/>
    <property type="molecule type" value="Genomic_DNA"/>
</dbReference>
<keyword evidence="3" id="KW-0413">Isomerase</keyword>
<dbReference type="GO" id="GO:0016853">
    <property type="term" value="F:isomerase activity"/>
    <property type="evidence" value="ECO:0007669"/>
    <property type="project" value="UniProtKB-KW"/>
</dbReference>
<evidence type="ECO:0000313" key="5">
    <source>
        <dbReference type="Proteomes" id="UP000373449"/>
    </source>
</evidence>
<sequence>MKIQIWSDFSCPFCYIGKHHLMSALDAFSGRESVEIIFRSFELDPNAPVSGNTNIHAHLSEKYDMSLHDAREMTTRITQQAKLAGLDFNFDYLIPANTFDAHRLLHFACDQGLSEPMAERLFKAYFTDSNNIADKGILIRLATEVGLDPERVNGVLFSDQYADKVRADEAFVRQLKITSVPFFIFDNKYAVSGAQPVSAFSDVLNKVQEEAERLNQIDSKLRYEGPSCAVDTGGI</sequence>
<dbReference type="Pfam" id="PF01323">
    <property type="entry name" value="DSBA"/>
    <property type="match status" value="1"/>
</dbReference>
<dbReference type="EMBL" id="CAADJA010000002">
    <property type="protein sequence ID" value="VFS47867.1"/>
    <property type="molecule type" value="Genomic_DNA"/>
</dbReference>
<name>A0A2C6BZK5_9GAMM</name>
<dbReference type="InterPro" id="IPR001853">
    <property type="entry name" value="DSBA-like_thioredoxin_dom"/>
</dbReference>
<evidence type="ECO:0000313" key="3">
    <source>
        <dbReference type="EMBL" id="VFS47867.1"/>
    </source>
</evidence>
<reference evidence="4" key="1">
    <citation type="submission" date="2017-09" db="EMBL/GenBank/DDBJ databases">
        <title>FDA dAtabase for Regulatory Grade micrObial Sequences (FDA-ARGOS): Supporting development and validation of Infectious Disease Dx tests.</title>
        <authorList>
            <person name="Minogue T."/>
            <person name="Wolcott M."/>
            <person name="Wasieloski L."/>
            <person name="Aguilar W."/>
            <person name="Moore D."/>
            <person name="Tallon L."/>
            <person name="Sadzewicz L."/>
            <person name="Ott S."/>
            <person name="Zhao X."/>
            <person name="Nagaraj S."/>
            <person name="Vavikolanu K."/>
            <person name="Aluvathingal J."/>
            <person name="Nadendla S."/>
            <person name="Sichtig H."/>
        </authorList>
    </citation>
    <scope>NUCLEOTIDE SEQUENCE [LARGE SCALE GENOMIC DNA]</scope>
    <source>
        <strain evidence="4">FDAARGOS_387</strain>
    </source>
</reference>
<dbReference type="InterPro" id="IPR036249">
    <property type="entry name" value="Thioredoxin-like_sf"/>
</dbReference>
<dbReference type="GO" id="GO:0016491">
    <property type="term" value="F:oxidoreductase activity"/>
    <property type="evidence" value="ECO:0007669"/>
    <property type="project" value="InterPro"/>
</dbReference>
<dbReference type="AlphaFoldDB" id="A0A2C6BZK5"/>
<organism evidence="2 4">
    <name type="scientific">Budvicia aquatica</name>
    <dbReference type="NCBI Taxonomy" id="82979"/>
    <lineage>
        <taxon>Bacteria</taxon>
        <taxon>Pseudomonadati</taxon>
        <taxon>Pseudomonadota</taxon>
        <taxon>Gammaproteobacteria</taxon>
        <taxon>Enterobacterales</taxon>
        <taxon>Budviciaceae</taxon>
        <taxon>Budvicia</taxon>
    </lineage>
</organism>